<evidence type="ECO:0000256" key="10">
    <source>
        <dbReference type="ARBA" id="ARBA00023065"/>
    </source>
</evidence>
<comment type="subcellular location">
    <subcellularLocation>
        <location evidence="1">Endomembrane system</location>
        <topology evidence="1">Multi-pass membrane protein</topology>
    </subcellularLocation>
</comment>
<dbReference type="EMBL" id="JADQDO010000001">
    <property type="protein sequence ID" value="MBF9231789.1"/>
    <property type="molecule type" value="Genomic_DNA"/>
</dbReference>
<keyword evidence="3" id="KW-0813">Transport</keyword>
<feature type="transmembrane region" description="Helical" evidence="12">
    <location>
        <begin position="193"/>
        <end position="211"/>
    </location>
</feature>
<feature type="transmembrane region" description="Helical" evidence="12">
    <location>
        <begin position="338"/>
        <end position="359"/>
    </location>
</feature>
<keyword evidence="8" id="KW-0630">Potassium</keyword>
<dbReference type="PRINTS" id="PR00335">
    <property type="entry name" value="KUPTAKETRKA"/>
</dbReference>
<feature type="transmembrane region" description="Helical" evidence="12">
    <location>
        <begin position="365"/>
        <end position="386"/>
    </location>
</feature>
<keyword evidence="4" id="KW-0050">Antiport</keyword>
<sequence>MANTASHVSFLPPILTFCGAAAVAVPISRFLGLSAVLGYLAAGIVIGPSGLRLVGDPETIVTVAEIGVVLLLFIVGLELKLSHLWSMKRDIFGLGFAQLAVTALCIGGAAVAIGFTPRAAFVTGIAVALSATAIALQMLGERNDLQTPYGQRSFAILLFQDISVVPILAILPLLASGVMAPESNTPYDRLLKVGEAVAAIAAVVVIGRYGLNPFFRILARSGAREVMTASALLVVLGAALLMQEVGLSMAMGAFLAGLLLAESNFRHQLEADIEPFRGTLLGLFFMSVGMSIDLALVRQNWVLLALAAPAVILGKTFLLTILSRLFGATWRDGLRSGVLLCPAGEFAFVLLPVAVGLGLMSSIDAQLVTALAAITMLLGPIIATVLERVLANRHEGEAHPDLEDLRGQEGELSSRVLVIGFGRFGQIVNQVLLAQGIDATVIDRNVERIRDAARFGLKVYYGDGMRLDVLRAAGADKAEMICVCTDTPEITLKIVEIIHENFPGARSFVRAYDRVHAIELMKMDVDYQLRECFDSAIAFSRAALEELGASPDAAAAAADDVRKRDIARLILQKESGAMGGVELLVGTKIAPEPLVVPTGKARGLSAETRDILGEGV</sequence>
<name>A0A931BLN4_9HYPH</name>
<dbReference type="PANTHER" id="PTHR46157:SF8">
    <property type="entry name" value="GLUTATHIONE-REGULATED POTASSIUM-EFFLUX SYSTEM PROTEIN"/>
    <property type="match status" value="1"/>
</dbReference>
<gene>
    <name evidence="14" type="ORF">I2H38_00205</name>
</gene>
<evidence type="ECO:0000313" key="14">
    <source>
        <dbReference type="EMBL" id="MBF9231789.1"/>
    </source>
</evidence>
<dbReference type="AlphaFoldDB" id="A0A931BLN4"/>
<dbReference type="Gene3D" id="1.20.1530.20">
    <property type="match status" value="1"/>
</dbReference>
<dbReference type="InterPro" id="IPR004771">
    <property type="entry name" value="K/H_exchanger"/>
</dbReference>
<dbReference type="SUPFAM" id="SSF51735">
    <property type="entry name" value="NAD(P)-binding Rossmann-fold domains"/>
    <property type="match status" value="1"/>
</dbReference>
<dbReference type="RefSeq" id="WP_196269796.1">
    <property type="nucleotide sequence ID" value="NZ_JADQDO010000001.1"/>
</dbReference>
<dbReference type="GO" id="GO:0015079">
    <property type="term" value="F:potassium ion transmembrane transporter activity"/>
    <property type="evidence" value="ECO:0007669"/>
    <property type="project" value="InterPro"/>
</dbReference>
<dbReference type="Pfam" id="PF02254">
    <property type="entry name" value="TrkA_N"/>
    <property type="match status" value="1"/>
</dbReference>
<keyword evidence="7 12" id="KW-0812">Transmembrane</keyword>
<dbReference type="InterPro" id="IPR038770">
    <property type="entry name" value="Na+/solute_symporter_sf"/>
</dbReference>
<feature type="domain" description="RCK N-terminal" evidence="13">
    <location>
        <begin position="413"/>
        <end position="529"/>
    </location>
</feature>
<evidence type="ECO:0000256" key="12">
    <source>
        <dbReference type="SAM" id="Phobius"/>
    </source>
</evidence>
<organism evidence="14 15">
    <name type="scientific">Microvirga alba</name>
    <dbReference type="NCBI Taxonomy" id="2791025"/>
    <lineage>
        <taxon>Bacteria</taxon>
        <taxon>Pseudomonadati</taxon>
        <taxon>Pseudomonadota</taxon>
        <taxon>Alphaproteobacteria</taxon>
        <taxon>Hyphomicrobiales</taxon>
        <taxon>Methylobacteriaceae</taxon>
        <taxon>Microvirga</taxon>
    </lineage>
</organism>
<keyword evidence="5" id="KW-1003">Cell membrane</keyword>
<dbReference type="PANTHER" id="PTHR46157">
    <property type="entry name" value="K(+) EFFLUX ANTIPORTER 3, CHLOROPLASTIC"/>
    <property type="match status" value="1"/>
</dbReference>
<evidence type="ECO:0000313" key="15">
    <source>
        <dbReference type="Proteomes" id="UP000599312"/>
    </source>
</evidence>
<evidence type="ECO:0000256" key="8">
    <source>
        <dbReference type="ARBA" id="ARBA00022958"/>
    </source>
</evidence>
<reference evidence="14" key="1">
    <citation type="submission" date="2020-11" db="EMBL/GenBank/DDBJ databases">
        <authorList>
            <person name="Kim M.K."/>
        </authorList>
    </citation>
    <scope>NUCLEOTIDE SEQUENCE</scope>
    <source>
        <strain evidence="14">BT350</strain>
    </source>
</reference>
<evidence type="ECO:0000256" key="9">
    <source>
        <dbReference type="ARBA" id="ARBA00022989"/>
    </source>
</evidence>
<evidence type="ECO:0000256" key="3">
    <source>
        <dbReference type="ARBA" id="ARBA00022448"/>
    </source>
</evidence>
<comment type="similarity">
    <text evidence="2">Belongs to the monovalent cation:proton antiporter 2 (CPA2) transporter (TC 2.A.37) family.</text>
</comment>
<dbReference type="Pfam" id="PF00999">
    <property type="entry name" value="Na_H_Exchanger"/>
    <property type="match status" value="1"/>
</dbReference>
<comment type="caution">
    <text evidence="14">The sequence shown here is derived from an EMBL/GenBank/DDBJ whole genome shotgun (WGS) entry which is preliminary data.</text>
</comment>
<keyword evidence="15" id="KW-1185">Reference proteome</keyword>
<feature type="transmembrane region" description="Helical" evidence="12">
    <location>
        <begin position="6"/>
        <end position="25"/>
    </location>
</feature>
<keyword evidence="6" id="KW-0633">Potassium transport</keyword>
<feature type="transmembrane region" description="Helical" evidence="12">
    <location>
        <begin position="30"/>
        <end position="47"/>
    </location>
</feature>
<proteinExistence type="inferred from homology"/>
<evidence type="ECO:0000256" key="6">
    <source>
        <dbReference type="ARBA" id="ARBA00022538"/>
    </source>
</evidence>
<evidence type="ECO:0000256" key="4">
    <source>
        <dbReference type="ARBA" id="ARBA00022449"/>
    </source>
</evidence>
<dbReference type="InterPro" id="IPR006153">
    <property type="entry name" value="Cation/H_exchanger_TM"/>
</dbReference>
<keyword evidence="10" id="KW-0406">Ion transport</keyword>
<keyword evidence="9 12" id="KW-1133">Transmembrane helix</keyword>
<dbReference type="Gene3D" id="3.40.50.720">
    <property type="entry name" value="NAD(P)-binding Rossmann-like Domain"/>
    <property type="match status" value="1"/>
</dbReference>
<dbReference type="InterPro" id="IPR003148">
    <property type="entry name" value="RCK_N"/>
</dbReference>
<evidence type="ECO:0000256" key="2">
    <source>
        <dbReference type="ARBA" id="ARBA00005551"/>
    </source>
</evidence>
<feature type="transmembrane region" description="Helical" evidence="12">
    <location>
        <begin position="303"/>
        <end position="326"/>
    </location>
</feature>
<dbReference type="GO" id="GO:1902600">
    <property type="term" value="P:proton transmembrane transport"/>
    <property type="evidence" value="ECO:0007669"/>
    <property type="project" value="InterPro"/>
</dbReference>
<feature type="transmembrane region" description="Helical" evidence="12">
    <location>
        <begin position="152"/>
        <end position="173"/>
    </location>
</feature>
<dbReference type="FunFam" id="3.40.50.720:FF:000036">
    <property type="entry name" value="Glutathione-regulated potassium-efflux system protein KefB"/>
    <property type="match status" value="1"/>
</dbReference>
<dbReference type="GO" id="GO:0012505">
    <property type="term" value="C:endomembrane system"/>
    <property type="evidence" value="ECO:0007669"/>
    <property type="project" value="UniProtKB-SubCell"/>
</dbReference>
<evidence type="ECO:0000256" key="7">
    <source>
        <dbReference type="ARBA" id="ARBA00022692"/>
    </source>
</evidence>
<keyword evidence="11 12" id="KW-0472">Membrane</keyword>
<evidence type="ECO:0000256" key="1">
    <source>
        <dbReference type="ARBA" id="ARBA00004127"/>
    </source>
</evidence>
<accession>A0A931BLN4</accession>
<dbReference type="InterPro" id="IPR006036">
    <property type="entry name" value="K_uptake_TrkA"/>
</dbReference>
<dbReference type="GO" id="GO:0005886">
    <property type="term" value="C:plasma membrane"/>
    <property type="evidence" value="ECO:0007669"/>
    <property type="project" value="InterPro"/>
</dbReference>
<dbReference type="PROSITE" id="PS51201">
    <property type="entry name" value="RCK_N"/>
    <property type="match status" value="1"/>
</dbReference>
<dbReference type="NCBIfam" id="TIGR00932">
    <property type="entry name" value="2a37"/>
    <property type="match status" value="1"/>
</dbReference>
<feature type="transmembrane region" description="Helical" evidence="12">
    <location>
        <begin position="119"/>
        <end position="140"/>
    </location>
</feature>
<feature type="transmembrane region" description="Helical" evidence="12">
    <location>
        <begin position="59"/>
        <end position="79"/>
    </location>
</feature>
<dbReference type="GO" id="GO:0015297">
    <property type="term" value="F:antiporter activity"/>
    <property type="evidence" value="ECO:0007669"/>
    <property type="project" value="UniProtKB-KW"/>
</dbReference>
<feature type="transmembrane region" description="Helical" evidence="12">
    <location>
        <begin position="91"/>
        <end position="113"/>
    </location>
</feature>
<protein>
    <submittedName>
        <fullName evidence="14">Cation:proton antiporter</fullName>
    </submittedName>
</protein>
<evidence type="ECO:0000259" key="13">
    <source>
        <dbReference type="PROSITE" id="PS51201"/>
    </source>
</evidence>
<evidence type="ECO:0000256" key="5">
    <source>
        <dbReference type="ARBA" id="ARBA00022475"/>
    </source>
</evidence>
<evidence type="ECO:0000256" key="11">
    <source>
        <dbReference type="ARBA" id="ARBA00023136"/>
    </source>
</evidence>
<feature type="transmembrane region" description="Helical" evidence="12">
    <location>
        <begin position="277"/>
        <end position="297"/>
    </location>
</feature>
<dbReference type="InterPro" id="IPR036291">
    <property type="entry name" value="NAD(P)-bd_dom_sf"/>
</dbReference>
<dbReference type="Proteomes" id="UP000599312">
    <property type="component" value="Unassembled WGS sequence"/>
</dbReference>